<feature type="region of interest" description="Disordered" evidence="1">
    <location>
        <begin position="21"/>
        <end position="107"/>
    </location>
</feature>
<evidence type="ECO:0000313" key="4">
    <source>
        <dbReference type="Proteomes" id="UP000315235"/>
    </source>
</evidence>
<name>A0A553H4L7_9PSED</name>
<feature type="compositionally biased region" description="Polar residues" evidence="1">
    <location>
        <begin position="85"/>
        <end position="97"/>
    </location>
</feature>
<feature type="signal peptide" evidence="2">
    <location>
        <begin position="1"/>
        <end position="24"/>
    </location>
</feature>
<dbReference type="RefSeq" id="WP_143486305.1">
    <property type="nucleotide sequence ID" value="NZ_VJOY01000001.1"/>
</dbReference>
<feature type="compositionally biased region" description="Basic and acidic residues" evidence="1">
    <location>
        <begin position="57"/>
        <end position="72"/>
    </location>
</feature>
<keyword evidence="4" id="KW-1185">Reference proteome</keyword>
<sequence length="107" mass="10803">MPSKQIIPAFVLALATAFSAAAHAQSTMPGAPSGPGAGSPTTPRTDDTLIQEPMGNDTEHGTVMEHENRITLDGKTGSGTDGTDARTTGSGTTSESIPGNIPPARSE</sequence>
<proteinExistence type="predicted"/>
<reference evidence="3 4" key="1">
    <citation type="submission" date="2019-07" db="EMBL/GenBank/DDBJ databases">
        <title>Pseudomonas mangiferae sp. nov., isolated from bark of mango tree in Thailand.</title>
        <authorList>
            <person name="Srisuk N."/>
            <person name="Anurat P."/>
        </authorList>
    </citation>
    <scope>NUCLEOTIDE SEQUENCE [LARGE SCALE GENOMIC DNA]</scope>
    <source>
        <strain evidence="3 4">DMKU_BBB3-04</strain>
    </source>
</reference>
<dbReference type="AlphaFoldDB" id="A0A553H4L7"/>
<feature type="compositionally biased region" description="Low complexity" evidence="1">
    <location>
        <begin position="21"/>
        <end position="31"/>
    </location>
</feature>
<dbReference type="Proteomes" id="UP000315235">
    <property type="component" value="Unassembled WGS sequence"/>
</dbReference>
<evidence type="ECO:0000313" key="3">
    <source>
        <dbReference type="EMBL" id="TRX76656.1"/>
    </source>
</evidence>
<gene>
    <name evidence="3" type="ORF">FM069_01140</name>
</gene>
<feature type="chain" id="PRO_5021857636" evidence="2">
    <location>
        <begin position="25"/>
        <end position="107"/>
    </location>
</feature>
<dbReference type="EMBL" id="VJOY01000001">
    <property type="protein sequence ID" value="TRX76656.1"/>
    <property type="molecule type" value="Genomic_DNA"/>
</dbReference>
<organism evidence="3 4">
    <name type="scientific">Pseudomonas mangiferae</name>
    <dbReference type="NCBI Taxonomy" id="2593654"/>
    <lineage>
        <taxon>Bacteria</taxon>
        <taxon>Pseudomonadati</taxon>
        <taxon>Pseudomonadota</taxon>
        <taxon>Gammaproteobacteria</taxon>
        <taxon>Pseudomonadales</taxon>
        <taxon>Pseudomonadaceae</taxon>
        <taxon>Pseudomonas</taxon>
    </lineage>
</organism>
<evidence type="ECO:0000256" key="2">
    <source>
        <dbReference type="SAM" id="SignalP"/>
    </source>
</evidence>
<accession>A0A553H4L7</accession>
<keyword evidence="2" id="KW-0732">Signal</keyword>
<evidence type="ECO:0000256" key="1">
    <source>
        <dbReference type="SAM" id="MobiDB-lite"/>
    </source>
</evidence>
<protein>
    <submittedName>
        <fullName evidence="3">Uncharacterized protein</fullName>
    </submittedName>
</protein>
<comment type="caution">
    <text evidence="3">The sequence shown here is derived from an EMBL/GenBank/DDBJ whole genome shotgun (WGS) entry which is preliminary data.</text>
</comment>